<dbReference type="PROSITE" id="PS50011">
    <property type="entry name" value="PROTEIN_KINASE_DOM"/>
    <property type="match status" value="1"/>
</dbReference>
<evidence type="ECO:0000259" key="3">
    <source>
        <dbReference type="PROSITE" id="PS50887"/>
    </source>
</evidence>
<dbReference type="InterPro" id="IPR029016">
    <property type="entry name" value="GAF-like_dom_sf"/>
</dbReference>
<evidence type="ECO:0000313" key="5">
    <source>
        <dbReference type="Proteomes" id="UP000562352"/>
    </source>
</evidence>
<feature type="domain" description="Protein kinase" evidence="2">
    <location>
        <begin position="17"/>
        <end position="273"/>
    </location>
</feature>
<feature type="domain" description="GGDEF" evidence="3">
    <location>
        <begin position="1619"/>
        <end position="1749"/>
    </location>
</feature>
<dbReference type="PROSITE" id="PS50887">
    <property type="entry name" value="GGDEF"/>
    <property type="match status" value="1"/>
</dbReference>
<name>A0A841CTZ6_PLAVE</name>
<dbReference type="SUPFAM" id="SSF52540">
    <property type="entry name" value="P-loop containing nucleoside triphosphate hydrolases"/>
    <property type="match status" value="1"/>
</dbReference>
<dbReference type="GO" id="GO:1902201">
    <property type="term" value="P:negative regulation of bacterial-type flagellum-dependent cell motility"/>
    <property type="evidence" value="ECO:0007669"/>
    <property type="project" value="TreeGrafter"/>
</dbReference>
<accession>A0A841CTZ6</accession>
<dbReference type="Pfam" id="PF00069">
    <property type="entry name" value="Pkinase"/>
    <property type="match status" value="1"/>
</dbReference>
<reference evidence="4 5" key="1">
    <citation type="submission" date="2020-08" db="EMBL/GenBank/DDBJ databases">
        <title>Genomic Encyclopedia of Type Strains, Phase III (KMG-III): the genomes of soil and plant-associated and newly described type strains.</title>
        <authorList>
            <person name="Whitman W."/>
        </authorList>
    </citation>
    <scope>NUCLEOTIDE SEQUENCE [LARGE SCALE GENOMIC DNA]</scope>
    <source>
        <strain evidence="4 5">CECT 3303</strain>
    </source>
</reference>
<organism evidence="4 5">
    <name type="scientific">Planomonospora venezuelensis</name>
    <dbReference type="NCBI Taxonomy" id="1999"/>
    <lineage>
        <taxon>Bacteria</taxon>
        <taxon>Bacillati</taxon>
        <taxon>Actinomycetota</taxon>
        <taxon>Actinomycetes</taxon>
        <taxon>Streptosporangiales</taxon>
        <taxon>Streptosporangiaceae</taxon>
        <taxon>Planomonospora</taxon>
    </lineage>
</organism>
<dbReference type="PANTHER" id="PTHR45138:SF9">
    <property type="entry name" value="DIGUANYLATE CYCLASE DGCM-RELATED"/>
    <property type="match status" value="1"/>
</dbReference>
<dbReference type="GO" id="GO:0005524">
    <property type="term" value="F:ATP binding"/>
    <property type="evidence" value="ECO:0007669"/>
    <property type="project" value="InterPro"/>
</dbReference>
<dbReference type="InterPro" id="IPR000719">
    <property type="entry name" value="Prot_kinase_dom"/>
</dbReference>
<dbReference type="InterPro" id="IPR029787">
    <property type="entry name" value="Nucleotide_cyclase"/>
</dbReference>
<dbReference type="RefSeq" id="WP_345097519.1">
    <property type="nucleotide sequence ID" value="NZ_BAAAWZ010000001.1"/>
</dbReference>
<dbReference type="InterPro" id="IPR000160">
    <property type="entry name" value="GGDEF_dom"/>
</dbReference>
<dbReference type="Pfam" id="PF01590">
    <property type="entry name" value="GAF"/>
    <property type="match status" value="1"/>
</dbReference>
<dbReference type="Gene3D" id="1.10.510.10">
    <property type="entry name" value="Transferase(Phosphotransferase) domain 1"/>
    <property type="match status" value="1"/>
</dbReference>
<dbReference type="SMART" id="SM00267">
    <property type="entry name" value="GGDEF"/>
    <property type="match status" value="1"/>
</dbReference>
<dbReference type="GO" id="GO:0005886">
    <property type="term" value="C:plasma membrane"/>
    <property type="evidence" value="ECO:0007669"/>
    <property type="project" value="TreeGrafter"/>
</dbReference>
<evidence type="ECO:0000313" key="4">
    <source>
        <dbReference type="EMBL" id="MBB5961882.1"/>
    </source>
</evidence>
<dbReference type="Gene3D" id="3.30.450.40">
    <property type="match status" value="2"/>
</dbReference>
<dbReference type="InterPro" id="IPR050469">
    <property type="entry name" value="Diguanylate_Cyclase"/>
</dbReference>
<dbReference type="SMART" id="SM00220">
    <property type="entry name" value="S_TKc"/>
    <property type="match status" value="1"/>
</dbReference>
<dbReference type="Pfam" id="PF00990">
    <property type="entry name" value="GGDEF"/>
    <property type="match status" value="1"/>
</dbReference>
<dbReference type="CDD" id="cd01949">
    <property type="entry name" value="GGDEF"/>
    <property type="match status" value="1"/>
</dbReference>
<protein>
    <submittedName>
        <fullName evidence="4">Diguanylate cyclase (GGDEF)-like protein</fullName>
    </submittedName>
</protein>
<dbReference type="InterPro" id="IPR008271">
    <property type="entry name" value="Ser/Thr_kinase_AS"/>
</dbReference>
<proteinExistence type="predicted"/>
<sequence>MDDASALQAAVAELTGLVPEGQLGRGAHTSVQVMSRGERRYAVKQQCDAADETAVLLSFRREAALLAGIDHPGILRACATGLHDGRAALVTELVPGRPLADLLADGPLSETRALRLGTELAGALAAAHRTGLVHRDLKPQNIIVPAESPAVIVDFGLAARGGEPGAEHTAVGTFDYTAPEQTGMLQRPVDGRSDLYSLGVVLFECLTGQPPFSAPDVGELLRMHAVAVAPDVRSLRPGIGPAFADVVARLLAKDPDDRFRDARDLLRALHRCAGDAASDLPPAELPLVGRGRELAALTARRQAARAGAGGMALVRGPAGAGRSRLVAELCEPPAGRPGAGSGLVLHARCSPDVEAPMAAIRTAVERYLAHVDRLDPAERDAARARLRRAAAVAGAALIRTVSPALSALLSDVPQSPSDGRDERLAAAVAVFLAELALEHGGGVVVLDDAHRLDPAGHRVLTALTARLARTPLLVVLTAPDGADPSALQAACGTALDTTVALAPLTEAETAALVASRLPGAAVPADLTAHVAARSGGLPLAVVEYLRDLADRGLLVPHWGDWWLDVDRLHEIPAGDDRGPVVARLDGLAPRHRTALAVAAVAGVRFRFDVVAAASGLPPERVAAAVGAAVVRGLVESGQDGRYAFVHPALRDALLAGLDTGETEWLHRRIAEALEELAPEARDVPHAYTVAYHYGCGGPDVDPEVLYRSAVAAGRQALADRAPGDAVGYLERAREAAARTGRPLPTDVAHALALGYLRTGRFDDARAELRTALAAETEPAARAGLWSTVAELEHAAFASTAAIRAATQALAELGHPLPRRRLALLLSTLGSGILAALIRRTGIGAGGAREEDRADLERRAMLLNNAAYGAAAIHHVGRSMTFALRALLLANRLGPGPAYARAYGLLGYLLGALKLRRPGRRCAERAADAARAVADPALTAYVDWLRGMSEYVSGANDGQDWERSIHRHARWLDPPQFLTSYGWIGIRQLLRGYAGKSQAAYRRGLSLLPPGTAWRSADYFSLLGVLTPALQGRPAEAARALAAIREAVPADTAAWQRADIVVAQMCALTEQGEFGVPFEAAIAEFEAIGLHRTELTLFHHWFYVFKVVGRLNQCRLAGPAGRPARLAAARGAVRELGRVARTPLVKAVHQLTRASLLEQSGRPEAAIRLAERTERRSWPLDAPVIGFDVARVRARALRRLGHDAEAERQARYAYQLAETYGWEHRTRAVRAEFGIDVAGTSRRYTRTDTGTTAGDPRSNRRLEALQQVSVAAATVLDPDELARVALDETLHILGAERALLFMVDDDGELRRFAGRDAAGDDLDAVTDYGSTLIGRVRETGQAVVVTGTEQGAALGSQSVVAHGLRSIIVAPVLLKGRLTGVVYLDSRLARGIFTDADADVLTAVVSHVAVALETARAAQLDVMVRTARRQREVAELLRTSLVELSALLDPGQVLDRLFHTLAEQSGATGGCLLRADGESLSVVATSGAVGGDRLGARFGAARAPGSVLDAVAKAGVPAAGPVPDGLHGLVEAGPAALTVPLVARDQLVGVVLLAGAAFDDACREVAAALASQGVSAYENARLFTQVQELATTDGLTGVANRRHFHGMAEKLVSVARRNKRELTAIMLDIDHFKQVNDTHGHGAGDDVIREVARRLGASVRDSDVLGRYGGEEFAAVLPEYQGPDPLVAERMRAAVAAGPIPTRAGPVRVTISVGVARLSPGDDGLDALLARADHALYRAKKGGRNRVVLA</sequence>
<dbReference type="PROSITE" id="PS00108">
    <property type="entry name" value="PROTEIN_KINASE_ST"/>
    <property type="match status" value="1"/>
</dbReference>
<evidence type="ECO:0000259" key="2">
    <source>
        <dbReference type="PROSITE" id="PS50011"/>
    </source>
</evidence>
<dbReference type="FunFam" id="3.30.70.270:FF:000001">
    <property type="entry name" value="Diguanylate cyclase domain protein"/>
    <property type="match status" value="1"/>
</dbReference>
<dbReference type="SUPFAM" id="SSF55781">
    <property type="entry name" value="GAF domain-like"/>
    <property type="match status" value="2"/>
</dbReference>
<dbReference type="Pfam" id="PF13191">
    <property type="entry name" value="AAA_16"/>
    <property type="match status" value="1"/>
</dbReference>
<dbReference type="CDD" id="cd14014">
    <property type="entry name" value="STKc_PknB_like"/>
    <property type="match status" value="1"/>
</dbReference>
<dbReference type="PANTHER" id="PTHR45138">
    <property type="entry name" value="REGULATORY COMPONENTS OF SENSORY TRANSDUCTION SYSTEM"/>
    <property type="match status" value="1"/>
</dbReference>
<dbReference type="InterPro" id="IPR027417">
    <property type="entry name" value="P-loop_NTPase"/>
</dbReference>
<dbReference type="SMART" id="SM00065">
    <property type="entry name" value="GAF"/>
    <property type="match status" value="2"/>
</dbReference>
<dbReference type="InterPro" id="IPR041664">
    <property type="entry name" value="AAA_16"/>
</dbReference>
<comment type="caution">
    <text evidence="4">The sequence shown here is derived from an EMBL/GenBank/DDBJ whole genome shotgun (WGS) entry which is preliminary data.</text>
</comment>
<dbReference type="GO" id="GO:0043709">
    <property type="term" value="P:cell adhesion involved in single-species biofilm formation"/>
    <property type="evidence" value="ECO:0007669"/>
    <property type="project" value="TreeGrafter"/>
</dbReference>
<evidence type="ECO:0000256" key="1">
    <source>
        <dbReference type="ARBA" id="ARBA00004167"/>
    </source>
</evidence>
<dbReference type="InterPro" id="IPR043128">
    <property type="entry name" value="Rev_trsase/Diguanyl_cyclase"/>
</dbReference>
<comment type="subcellular location">
    <subcellularLocation>
        <location evidence="1">Membrane</location>
        <topology evidence="1">Single-pass membrane protein</topology>
    </subcellularLocation>
</comment>
<dbReference type="EMBL" id="JACHJJ010000002">
    <property type="protein sequence ID" value="MBB5961882.1"/>
    <property type="molecule type" value="Genomic_DNA"/>
</dbReference>
<dbReference type="InterPro" id="IPR003018">
    <property type="entry name" value="GAF"/>
</dbReference>
<keyword evidence="5" id="KW-1185">Reference proteome</keyword>
<gene>
    <name evidence="4" type="ORF">FHS22_001139</name>
</gene>
<dbReference type="InterPro" id="IPR011009">
    <property type="entry name" value="Kinase-like_dom_sf"/>
</dbReference>
<dbReference type="GO" id="GO:0004672">
    <property type="term" value="F:protein kinase activity"/>
    <property type="evidence" value="ECO:0007669"/>
    <property type="project" value="InterPro"/>
</dbReference>
<dbReference type="SUPFAM" id="SSF55073">
    <property type="entry name" value="Nucleotide cyclase"/>
    <property type="match status" value="1"/>
</dbReference>
<dbReference type="SUPFAM" id="SSF56112">
    <property type="entry name" value="Protein kinase-like (PK-like)"/>
    <property type="match status" value="1"/>
</dbReference>
<dbReference type="GO" id="GO:0052621">
    <property type="term" value="F:diguanylate cyclase activity"/>
    <property type="evidence" value="ECO:0007669"/>
    <property type="project" value="TreeGrafter"/>
</dbReference>
<dbReference type="NCBIfam" id="TIGR00254">
    <property type="entry name" value="GGDEF"/>
    <property type="match status" value="1"/>
</dbReference>
<dbReference type="Proteomes" id="UP000562352">
    <property type="component" value="Unassembled WGS sequence"/>
</dbReference>
<dbReference type="Gene3D" id="3.30.70.270">
    <property type="match status" value="1"/>
</dbReference>